<protein>
    <submittedName>
        <fullName evidence="1">Uncharacterized protein</fullName>
    </submittedName>
</protein>
<dbReference type="EMBL" id="BMAO01011391">
    <property type="protein sequence ID" value="GFQ73254.1"/>
    <property type="molecule type" value="Genomic_DNA"/>
</dbReference>
<keyword evidence="2" id="KW-1185">Reference proteome</keyword>
<comment type="caution">
    <text evidence="1">The sequence shown here is derived from an EMBL/GenBank/DDBJ whole genome shotgun (WGS) entry which is preliminary data.</text>
</comment>
<name>A0A8X6GT38_TRICU</name>
<sequence>MLSQVAVSHEGVCIRMEPLGYPGNRLQKGDAPLDGYSRTHIGHFYAPTRSSPLIHILMDACTFQRIFPTYSVFPKDINFPYIRMVDEKCYRFFLSEV</sequence>
<proteinExistence type="predicted"/>
<dbReference type="Proteomes" id="UP000887116">
    <property type="component" value="Unassembled WGS sequence"/>
</dbReference>
<evidence type="ECO:0000313" key="2">
    <source>
        <dbReference type="Proteomes" id="UP000887116"/>
    </source>
</evidence>
<dbReference type="AlphaFoldDB" id="A0A8X6GT38"/>
<organism evidence="1 2">
    <name type="scientific">Trichonephila clavata</name>
    <name type="common">Joro spider</name>
    <name type="synonym">Nephila clavata</name>
    <dbReference type="NCBI Taxonomy" id="2740835"/>
    <lineage>
        <taxon>Eukaryota</taxon>
        <taxon>Metazoa</taxon>
        <taxon>Ecdysozoa</taxon>
        <taxon>Arthropoda</taxon>
        <taxon>Chelicerata</taxon>
        <taxon>Arachnida</taxon>
        <taxon>Araneae</taxon>
        <taxon>Araneomorphae</taxon>
        <taxon>Entelegynae</taxon>
        <taxon>Araneoidea</taxon>
        <taxon>Nephilidae</taxon>
        <taxon>Trichonephila</taxon>
    </lineage>
</organism>
<accession>A0A8X6GT38</accession>
<reference evidence="1" key="1">
    <citation type="submission" date="2020-07" db="EMBL/GenBank/DDBJ databases">
        <title>Multicomponent nature underlies the extraordinary mechanical properties of spider dragline silk.</title>
        <authorList>
            <person name="Kono N."/>
            <person name="Nakamura H."/>
            <person name="Mori M."/>
            <person name="Yoshida Y."/>
            <person name="Ohtoshi R."/>
            <person name="Malay A.D."/>
            <person name="Moran D.A.P."/>
            <person name="Tomita M."/>
            <person name="Numata K."/>
            <person name="Arakawa K."/>
        </authorList>
    </citation>
    <scope>NUCLEOTIDE SEQUENCE</scope>
</reference>
<evidence type="ECO:0000313" key="1">
    <source>
        <dbReference type="EMBL" id="GFQ73254.1"/>
    </source>
</evidence>
<gene>
    <name evidence="1" type="ORF">TNCT_481281</name>
</gene>